<sequence length="568" mass="66883">MFLASSHNLIHNLTPGHIACLVLFSLFVLGIIISTIVFFIYRHHVKQISQIDQLIEEVYRHPIAKMLNRLETVNKANQNLLETELHAAFGKYLDILLNKTSQLVVDFDEYVEDRKIFKINHENIKKVREIKKDLEYLKNELDALANQINIFFNIEYSLRDIAISLHEQINLLENNYYDLQNTNGSALTLDQIYFDDRISSLFIDLSTFEDQIKNGSYQKATETLKLMTRSLNELNEMVSQYPIVNHYLKLQFQESLNRIYSELKSFETDENDTRLSELKRRATDYEQQATTALNNYEIKDAKEATDKMIQTIINYKSTLVYEEKIKSFMKNRLDYFKNLTKEIRLILDNLKKDNININKEIPNFKKNFLIPLENVDSEVSNYLSVLNYSKLKEDVKDNLASVYDNLKYLQLTKPKSAGMEDDYRKYIDADFAIKSLLRKDLNLIENGDWLKEEDKKAYLSDLKNYEELISRSEYSNLDDYKADMAITSKRKQLASNLSECYVNVNKLSSEIKYKYQLYRIASAIIPYVESREESDEIAAVLVQMINWFDQKDYEKIVNKFIERSNLFI</sequence>
<dbReference type="KEGG" id="mlac:CP520_02225"/>
<evidence type="ECO:0000313" key="6">
    <source>
        <dbReference type="Proteomes" id="UP000232227"/>
    </source>
</evidence>
<keyword evidence="2" id="KW-0812">Transmembrane</keyword>
<comment type="subcellular location">
    <subcellularLocation>
        <location evidence="1">Membrane</location>
        <topology evidence="1">Single-pass membrane protein</topology>
    </subcellularLocation>
</comment>
<evidence type="ECO:0000256" key="4">
    <source>
        <dbReference type="ARBA" id="ARBA00023136"/>
    </source>
</evidence>
<dbReference type="Pfam" id="PF06160">
    <property type="entry name" value="EzrA"/>
    <property type="match status" value="1"/>
</dbReference>
<reference evidence="5 6" key="1">
    <citation type="submission" date="2017-09" db="EMBL/GenBank/DDBJ databases">
        <title>SPAdes assembly of the Mesoplasma lactucae genome.</title>
        <authorList>
            <person name="Knight T.F."/>
            <person name="Rubinstein R."/>
            <person name="Citino T."/>
        </authorList>
    </citation>
    <scope>NUCLEOTIDE SEQUENCE [LARGE SCALE GENOMIC DNA]</scope>
    <source>
        <strain evidence="5 6">831-C4</strain>
    </source>
</reference>
<evidence type="ECO:0000256" key="3">
    <source>
        <dbReference type="ARBA" id="ARBA00022989"/>
    </source>
</evidence>
<keyword evidence="6" id="KW-1185">Reference proteome</keyword>
<accession>A0A291IS92</accession>
<protein>
    <submittedName>
        <fullName evidence="5">Uncharacterized protein</fullName>
    </submittedName>
</protein>
<gene>
    <name evidence="5" type="ORF">CP520_02225</name>
</gene>
<dbReference type="GO" id="GO:0016020">
    <property type="term" value="C:membrane"/>
    <property type="evidence" value="ECO:0007669"/>
    <property type="project" value="UniProtKB-SubCell"/>
</dbReference>
<dbReference type="Proteomes" id="UP000232227">
    <property type="component" value="Chromosome"/>
</dbReference>
<dbReference type="GO" id="GO:0005940">
    <property type="term" value="C:septin ring"/>
    <property type="evidence" value="ECO:0007669"/>
    <property type="project" value="InterPro"/>
</dbReference>
<evidence type="ECO:0000313" key="5">
    <source>
        <dbReference type="EMBL" id="ATG97561.1"/>
    </source>
</evidence>
<dbReference type="EMBL" id="CP023668">
    <property type="protein sequence ID" value="ATG97561.1"/>
    <property type="molecule type" value="Genomic_DNA"/>
</dbReference>
<name>A0A291IS92_9MOLU</name>
<dbReference type="RefSeq" id="WP_096862849.1">
    <property type="nucleotide sequence ID" value="NZ_CP023668.1"/>
</dbReference>
<proteinExistence type="predicted"/>
<organism evidence="5 6">
    <name type="scientific">Mesoplasma lactucae ATCC 49193</name>
    <dbReference type="NCBI Taxonomy" id="81460"/>
    <lineage>
        <taxon>Bacteria</taxon>
        <taxon>Bacillati</taxon>
        <taxon>Mycoplasmatota</taxon>
        <taxon>Mollicutes</taxon>
        <taxon>Entomoplasmatales</taxon>
        <taxon>Entomoplasmataceae</taxon>
        <taxon>Mesoplasma</taxon>
    </lineage>
</organism>
<dbReference type="AlphaFoldDB" id="A0A291IS92"/>
<evidence type="ECO:0000256" key="1">
    <source>
        <dbReference type="ARBA" id="ARBA00004167"/>
    </source>
</evidence>
<keyword evidence="3" id="KW-1133">Transmembrane helix</keyword>
<evidence type="ECO:0000256" key="2">
    <source>
        <dbReference type="ARBA" id="ARBA00022692"/>
    </source>
</evidence>
<keyword evidence="4" id="KW-0472">Membrane</keyword>
<dbReference type="GO" id="GO:0000921">
    <property type="term" value="P:septin ring assembly"/>
    <property type="evidence" value="ECO:0007669"/>
    <property type="project" value="InterPro"/>
</dbReference>
<dbReference type="InterPro" id="IPR010379">
    <property type="entry name" value="EzrA"/>
</dbReference>